<evidence type="ECO:0000313" key="2">
    <source>
        <dbReference type="Proteomes" id="UP001358586"/>
    </source>
</evidence>
<dbReference type="Proteomes" id="UP001358586">
    <property type="component" value="Chromosome 13"/>
</dbReference>
<sequence length="108" mass="11895">MEHRPNIISLLETRVSGSKADKVIAKLGFQFSHRVEAVGYAGGIWIETEKNRISTIRESLGNWLFDPEISRSNLSDTIVTFHGEPIPKNWIFLNADGAVSKASGKAAV</sequence>
<organism evidence="1 2">
    <name type="scientific">Gossypium arboreum</name>
    <name type="common">Tree cotton</name>
    <name type="synonym">Gossypium nanking</name>
    <dbReference type="NCBI Taxonomy" id="29729"/>
    <lineage>
        <taxon>Eukaryota</taxon>
        <taxon>Viridiplantae</taxon>
        <taxon>Streptophyta</taxon>
        <taxon>Embryophyta</taxon>
        <taxon>Tracheophyta</taxon>
        <taxon>Spermatophyta</taxon>
        <taxon>Magnoliopsida</taxon>
        <taxon>eudicotyledons</taxon>
        <taxon>Gunneridae</taxon>
        <taxon>Pentapetalae</taxon>
        <taxon>rosids</taxon>
        <taxon>malvids</taxon>
        <taxon>Malvales</taxon>
        <taxon>Malvaceae</taxon>
        <taxon>Malvoideae</taxon>
        <taxon>Gossypium</taxon>
    </lineage>
</organism>
<reference evidence="1 2" key="1">
    <citation type="submission" date="2023-03" db="EMBL/GenBank/DDBJ databases">
        <title>WGS of Gossypium arboreum.</title>
        <authorList>
            <person name="Yu D."/>
        </authorList>
    </citation>
    <scope>NUCLEOTIDE SEQUENCE [LARGE SCALE GENOMIC DNA]</scope>
    <source>
        <tissue evidence="1">Leaf</tissue>
    </source>
</reference>
<gene>
    <name evidence="1" type="ORF">PVK06_049324</name>
</gene>
<keyword evidence="2" id="KW-1185">Reference proteome</keyword>
<protein>
    <submittedName>
        <fullName evidence="1">Uncharacterized protein</fullName>
    </submittedName>
</protein>
<comment type="caution">
    <text evidence="1">The sequence shown here is derived from an EMBL/GenBank/DDBJ whole genome shotgun (WGS) entry which is preliminary data.</text>
</comment>
<proteinExistence type="predicted"/>
<evidence type="ECO:0000313" key="1">
    <source>
        <dbReference type="EMBL" id="KAK5773021.1"/>
    </source>
</evidence>
<name>A0ABR0MIQ5_GOSAR</name>
<dbReference type="EMBL" id="JARKNE010000013">
    <property type="protein sequence ID" value="KAK5773021.1"/>
    <property type="molecule type" value="Genomic_DNA"/>
</dbReference>
<accession>A0ABR0MIQ5</accession>